<feature type="domain" description="Homeobox" evidence="6">
    <location>
        <begin position="323"/>
        <end position="386"/>
    </location>
</feature>
<dbReference type="GO" id="GO:0006355">
    <property type="term" value="P:regulation of DNA-templated transcription"/>
    <property type="evidence" value="ECO:0007669"/>
    <property type="project" value="InterPro"/>
</dbReference>
<dbReference type="InterPro" id="IPR001356">
    <property type="entry name" value="HD"/>
</dbReference>
<evidence type="ECO:0000259" key="6">
    <source>
        <dbReference type="PROSITE" id="PS50071"/>
    </source>
</evidence>
<evidence type="ECO:0000256" key="4">
    <source>
        <dbReference type="PROSITE-ProRule" id="PRU00108"/>
    </source>
</evidence>
<dbReference type="Proteomes" id="UP001431209">
    <property type="component" value="Unassembled WGS sequence"/>
</dbReference>
<feature type="compositionally biased region" description="Polar residues" evidence="5">
    <location>
        <begin position="321"/>
        <end position="331"/>
    </location>
</feature>
<feature type="compositionally biased region" description="Basic residues" evidence="5">
    <location>
        <begin position="308"/>
        <end position="320"/>
    </location>
</feature>
<dbReference type="GO" id="GO:0005634">
    <property type="term" value="C:nucleus"/>
    <property type="evidence" value="ECO:0007669"/>
    <property type="project" value="UniProtKB-SubCell"/>
</dbReference>
<keyword evidence="2 4" id="KW-0371">Homeobox</keyword>
<dbReference type="InterPro" id="IPR050224">
    <property type="entry name" value="TALE_homeobox"/>
</dbReference>
<dbReference type="PANTHER" id="PTHR11850">
    <property type="entry name" value="HOMEOBOX PROTEIN TRANSCRIPTION FACTORS"/>
    <property type="match status" value="1"/>
</dbReference>
<feature type="DNA-binding region" description="Homeobox" evidence="4">
    <location>
        <begin position="325"/>
        <end position="387"/>
    </location>
</feature>
<evidence type="ECO:0000256" key="3">
    <source>
        <dbReference type="ARBA" id="ARBA00023242"/>
    </source>
</evidence>
<evidence type="ECO:0000256" key="2">
    <source>
        <dbReference type="ARBA" id="ARBA00023155"/>
    </source>
</evidence>
<evidence type="ECO:0000313" key="8">
    <source>
        <dbReference type="Proteomes" id="UP001431209"/>
    </source>
</evidence>
<evidence type="ECO:0000256" key="5">
    <source>
        <dbReference type="SAM" id="MobiDB-lite"/>
    </source>
</evidence>
<keyword evidence="1 4" id="KW-0238">DNA-binding</keyword>
<evidence type="ECO:0000313" key="7">
    <source>
        <dbReference type="EMBL" id="KAL0483826.1"/>
    </source>
</evidence>
<name>A0AAW2Z3Y8_9EUKA</name>
<comment type="subcellular location">
    <subcellularLocation>
        <location evidence="4">Nucleus</location>
    </subcellularLocation>
</comment>
<dbReference type="InterPro" id="IPR009057">
    <property type="entry name" value="Homeodomain-like_sf"/>
</dbReference>
<dbReference type="PROSITE" id="PS50071">
    <property type="entry name" value="HOMEOBOX_2"/>
    <property type="match status" value="1"/>
</dbReference>
<dbReference type="InterPro" id="IPR008422">
    <property type="entry name" value="KN_HD"/>
</dbReference>
<dbReference type="Gene3D" id="1.10.10.60">
    <property type="entry name" value="Homeodomain-like"/>
    <property type="match status" value="1"/>
</dbReference>
<gene>
    <name evidence="7" type="ORF">AKO1_014053</name>
</gene>
<dbReference type="Pfam" id="PF05920">
    <property type="entry name" value="Homeobox_KN"/>
    <property type="match status" value="1"/>
</dbReference>
<keyword evidence="8" id="KW-1185">Reference proteome</keyword>
<organism evidence="7 8">
    <name type="scientific">Acrasis kona</name>
    <dbReference type="NCBI Taxonomy" id="1008807"/>
    <lineage>
        <taxon>Eukaryota</taxon>
        <taxon>Discoba</taxon>
        <taxon>Heterolobosea</taxon>
        <taxon>Tetramitia</taxon>
        <taxon>Eutetramitia</taxon>
        <taxon>Acrasidae</taxon>
        <taxon>Acrasis</taxon>
    </lineage>
</organism>
<dbReference type="EMBL" id="JAOPGA020000995">
    <property type="protein sequence ID" value="KAL0483826.1"/>
    <property type="molecule type" value="Genomic_DNA"/>
</dbReference>
<dbReference type="CDD" id="cd00086">
    <property type="entry name" value="homeodomain"/>
    <property type="match status" value="1"/>
</dbReference>
<dbReference type="AlphaFoldDB" id="A0AAW2Z3Y8"/>
<evidence type="ECO:0000256" key="1">
    <source>
        <dbReference type="ARBA" id="ARBA00023125"/>
    </source>
</evidence>
<dbReference type="SUPFAM" id="SSF46689">
    <property type="entry name" value="Homeodomain-like"/>
    <property type="match status" value="1"/>
</dbReference>
<feature type="region of interest" description="Disordered" evidence="5">
    <location>
        <begin position="298"/>
        <end position="331"/>
    </location>
</feature>
<reference evidence="7 8" key="1">
    <citation type="submission" date="2024-03" db="EMBL/GenBank/DDBJ databases">
        <title>The Acrasis kona genome and developmental transcriptomes reveal deep origins of eukaryotic multicellular pathways.</title>
        <authorList>
            <person name="Sheikh S."/>
            <person name="Fu C.-J."/>
            <person name="Brown M.W."/>
            <person name="Baldauf S.L."/>
        </authorList>
    </citation>
    <scope>NUCLEOTIDE SEQUENCE [LARGE SCALE GENOMIC DNA]</scope>
    <source>
        <strain evidence="7 8">ATCC MYA-3509</strain>
    </source>
</reference>
<accession>A0AAW2Z3Y8</accession>
<comment type="caution">
    <text evidence="7">The sequence shown here is derived from an EMBL/GenBank/DDBJ whole genome shotgun (WGS) entry which is preliminary data.</text>
</comment>
<protein>
    <recommendedName>
        <fullName evidence="6">Homeobox domain-containing protein</fullName>
    </recommendedName>
</protein>
<dbReference type="GO" id="GO:0003677">
    <property type="term" value="F:DNA binding"/>
    <property type="evidence" value="ECO:0007669"/>
    <property type="project" value="UniProtKB-UniRule"/>
</dbReference>
<sequence length="394" mass="45290">MQQVMDYSLNDNFFDFDFACDYEIKEVKPAKSFGSGIQRNVSLKLSTENIKSTLLHDYSDVTPLSSTTVFLDIDSFLNIEKTPNAQPPVQTFVREEVLTKDEPMRGSEAFWNEEDNAILDWSGSEPSSSPSDGYSSEYSTPNVAVEEFEMVDTNEQQVIEKHLPGVTNGRRFTQLSQQEFTKGMYFFFCACLHDLKVRFTEQLSRYMLSVMNKKWSEVQLIISSENQRLRSLFQTHLMDEVILRCENDIRITLMNVLVEVRSNYNNIVKKNGSLVDVLNSLRPVSPFTVKTSLSPTNLDLTGPDGVTKRTKKGRKTKANKSPRSTNSASRTLPFSATMILQEWYDAHSDDPYPRSEDKKNLIQATKLTLKQINNWFVNHRCRDKTRVKENRDTM</sequence>
<dbReference type="SMART" id="SM00389">
    <property type="entry name" value="HOX"/>
    <property type="match status" value="1"/>
</dbReference>
<proteinExistence type="predicted"/>
<keyword evidence="3 4" id="KW-0539">Nucleus</keyword>